<feature type="disulfide bond" description="Redox-active" evidence="10">
    <location>
        <begin position="31"/>
        <end position="34"/>
    </location>
</feature>
<dbReference type="InterPro" id="IPR036249">
    <property type="entry name" value="Thioredoxin-like_sf"/>
</dbReference>
<evidence type="ECO:0000256" key="2">
    <source>
        <dbReference type="ARBA" id="ARBA00020570"/>
    </source>
</evidence>
<evidence type="ECO:0000256" key="4">
    <source>
        <dbReference type="ARBA" id="ARBA00022982"/>
    </source>
</evidence>
<dbReference type="Proteomes" id="UP000824238">
    <property type="component" value="Unassembled WGS sequence"/>
</dbReference>
<dbReference type="GO" id="GO:0015035">
    <property type="term" value="F:protein-disulfide reductase activity"/>
    <property type="evidence" value="ECO:0007669"/>
    <property type="project" value="UniProtKB-UniRule"/>
</dbReference>
<accession>A0A9D1DLU4</accession>
<dbReference type="PROSITE" id="PS00194">
    <property type="entry name" value="THIOREDOXIN_1"/>
    <property type="match status" value="1"/>
</dbReference>
<dbReference type="Pfam" id="PF00085">
    <property type="entry name" value="Thioredoxin"/>
    <property type="match status" value="1"/>
</dbReference>
<dbReference type="GO" id="GO:0045454">
    <property type="term" value="P:cell redox homeostasis"/>
    <property type="evidence" value="ECO:0007669"/>
    <property type="project" value="TreeGrafter"/>
</dbReference>
<dbReference type="CDD" id="cd02947">
    <property type="entry name" value="TRX_family"/>
    <property type="match status" value="1"/>
</dbReference>
<dbReference type="NCBIfam" id="TIGR01068">
    <property type="entry name" value="thioredoxin"/>
    <property type="match status" value="1"/>
</dbReference>
<comment type="caution">
    <text evidence="12">The sequence shown here is derived from an EMBL/GenBank/DDBJ whole genome shotgun (WGS) entry which is preliminary data.</text>
</comment>
<dbReference type="InterPro" id="IPR017937">
    <property type="entry name" value="Thioredoxin_CS"/>
</dbReference>
<evidence type="ECO:0000256" key="9">
    <source>
        <dbReference type="PIRSR" id="PIRSR000077-1"/>
    </source>
</evidence>
<name>A0A9D1DLU4_9FIRM</name>
<dbReference type="PIRSF" id="PIRSF000077">
    <property type="entry name" value="Thioredoxin"/>
    <property type="match status" value="1"/>
</dbReference>
<dbReference type="InterPro" id="IPR005746">
    <property type="entry name" value="Thioredoxin"/>
</dbReference>
<evidence type="ECO:0000256" key="5">
    <source>
        <dbReference type="ARBA" id="ARBA00023157"/>
    </source>
</evidence>
<organism evidence="12 13">
    <name type="scientific">Candidatus Scatomorpha intestinigallinarum</name>
    <dbReference type="NCBI Taxonomy" id="2840923"/>
    <lineage>
        <taxon>Bacteria</taxon>
        <taxon>Bacillati</taxon>
        <taxon>Bacillota</taxon>
        <taxon>Clostridia</taxon>
        <taxon>Eubacteriales</taxon>
        <taxon>Candidatus Scatomorpha</taxon>
    </lineage>
</organism>
<reference evidence="12" key="2">
    <citation type="journal article" date="2021" name="PeerJ">
        <title>Extensive microbial diversity within the chicken gut microbiome revealed by metagenomics and culture.</title>
        <authorList>
            <person name="Gilroy R."/>
            <person name="Ravi A."/>
            <person name="Getino M."/>
            <person name="Pursley I."/>
            <person name="Horton D.L."/>
            <person name="Alikhan N.F."/>
            <person name="Baker D."/>
            <person name="Gharbi K."/>
            <person name="Hall N."/>
            <person name="Watson M."/>
            <person name="Adriaenssens E.M."/>
            <person name="Foster-Nyarko E."/>
            <person name="Jarju S."/>
            <person name="Secka A."/>
            <person name="Antonio M."/>
            <person name="Oren A."/>
            <person name="Chaudhuri R.R."/>
            <person name="La Ragione R."/>
            <person name="Hildebrand F."/>
            <person name="Pallen M.J."/>
        </authorList>
    </citation>
    <scope>NUCLEOTIDE SEQUENCE</scope>
    <source>
        <strain evidence="12">ChiGjej3B3-7149</strain>
    </source>
</reference>
<evidence type="ECO:0000256" key="3">
    <source>
        <dbReference type="ARBA" id="ARBA00022448"/>
    </source>
</evidence>
<evidence type="ECO:0000256" key="6">
    <source>
        <dbReference type="ARBA" id="ARBA00023284"/>
    </source>
</evidence>
<feature type="site" description="Contributes to redox potential value" evidence="9">
    <location>
        <position position="32"/>
    </location>
</feature>
<feature type="domain" description="Thioredoxin" evidence="11">
    <location>
        <begin position="1"/>
        <end position="102"/>
    </location>
</feature>
<evidence type="ECO:0000256" key="8">
    <source>
        <dbReference type="PIRNR" id="PIRNR000077"/>
    </source>
</evidence>
<feature type="site" description="Contributes to redox potential value" evidence="9">
    <location>
        <position position="33"/>
    </location>
</feature>
<dbReference type="PRINTS" id="PR00421">
    <property type="entry name" value="THIOREDOXIN"/>
</dbReference>
<evidence type="ECO:0000256" key="1">
    <source>
        <dbReference type="ARBA" id="ARBA00008987"/>
    </source>
</evidence>
<dbReference type="PANTHER" id="PTHR45663:SF11">
    <property type="entry name" value="GEO12009P1"/>
    <property type="match status" value="1"/>
</dbReference>
<comment type="similarity">
    <text evidence="1 8">Belongs to the thioredoxin family.</text>
</comment>
<dbReference type="PANTHER" id="PTHR45663">
    <property type="entry name" value="GEO12009P1"/>
    <property type="match status" value="1"/>
</dbReference>
<dbReference type="EMBL" id="DVHH01000157">
    <property type="protein sequence ID" value="HIR55218.1"/>
    <property type="molecule type" value="Genomic_DNA"/>
</dbReference>
<feature type="active site" description="Nucleophile" evidence="9">
    <location>
        <position position="34"/>
    </location>
</feature>
<sequence>MSAVKITASNFAAEVKGSEKPVLLDFWASWCGPCRMVSPVVDEIAAERPDILVGKVNVDEEPELASAFNISSIPTLVVMRGGEIVNRATGARPKSSILSLLP</sequence>
<dbReference type="Gene3D" id="3.40.30.10">
    <property type="entry name" value="Glutaredoxin"/>
    <property type="match status" value="1"/>
</dbReference>
<feature type="active site" description="Nucleophile" evidence="9">
    <location>
        <position position="31"/>
    </location>
</feature>
<keyword evidence="6 10" id="KW-0676">Redox-active center</keyword>
<dbReference type="GO" id="GO:0005829">
    <property type="term" value="C:cytosol"/>
    <property type="evidence" value="ECO:0007669"/>
    <property type="project" value="TreeGrafter"/>
</dbReference>
<evidence type="ECO:0000256" key="10">
    <source>
        <dbReference type="PIRSR" id="PIRSR000077-4"/>
    </source>
</evidence>
<gene>
    <name evidence="12" type="primary">trxA</name>
    <name evidence="12" type="ORF">IAD36_06490</name>
</gene>
<protein>
    <recommendedName>
        <fullName evidence="2 7">Thioredoxin</fullName>
    </recommendedName>
</protein>
<dbReference type="FunFam" id="3.40.30.10:FF:000001">
    <property type="entry name" value="Thioredoxin"/>
    <property type="match status" value="1"/>
</dbReference>
<feature type="site" description="Deprotonates C-terminal active site Cys" evidence="9">
    <location>
        <position position="25"/>
    </location>
</feature>
<dbReference type="PROSITE" id="PS51352">
    <property type="entry name" value="THIOREDOXIN_2"/>
    <property type="match status" value="1"/>
</dbReference>
<evidence type="ECO:0000259" key="11">
    <source>
        <dbReference type="PROSITE" id="PS51352"/>
    </source>
</evidence>
<keyword evidence="5 10" id="KW-1015">Disulfide bond</keyword>
<dbReference type="AlphaFoldDB" id="A0A9D1DLU4"/>
<evidence type="ECO:0000313" key="12">
    <source>
        <dbReference type="EMBL" id="HIR55218.1"/>
    </source>
</evidence>
<evidence type="ECO:0000256" key="7">
    <source>
        <dbReference type="NCBIfam" id="TIGR01068"/>
    </source>
</evidence>
<evidence type="ECO:0000313" key="13">
    <source>
        <dbReference type="Proteomes" id="UP000824238"/>
    </source>
</evidence>
<reference evidence="12" key="1">
    <citation type="submission" date="2020-10" db="EMBL/GenBank/DDBJ databases">
        <authorList>
            <person name="Gilroy R."/>
        </authorList>
    </citation>
    <scope>NUCLEOTIDE SEQUENCE</scope>
    <source>
        <strain evidence="12">ChiGjej3B3-7149</strain>
    </source>
</reference>
<keyword evidence="3" id="KW-0813">Transport</keyword>
<proteinExistence type="inferred from homology"/>
<keyword evidence="4" id="KW-0249">Electron transport</keyword>
<dbReference type="InterPro" id="IPR013766">
    <property type="entry name" value="Thioredoxin_domain"/>
</dbReference>
<dbReference type="SUPFAM" id="SSF52833">
    <property type="entry name" value="Thioredoxin-like"/>
    <property type="match status" value="1"/>
</dbReference>